<organism evidence="1 2">
    <name type="scientific">Bombyx mori</name>
    <name type="common">Silk moth</name>
    <dbReference type="NCBI Taxonomy" id="7091"/>
    <lineage>
        <taxon>Eukaryota</taxon>
        <taxon>Metazoa</taxon>
        <taxon>Ecdysozoa</taxon>
        <taxon>Arthropoda</taxon>
        <taxon>Hexapoda</taxon>
        <taxon>Insecta</taxon>
        <taxon>Pterygota</taxon>
        <taxon>Neoptera</taxon>
        <taxon>Endopterygota</taxon>
        <taxon>Lepidoptera</taxon>
        <taxon>Glossata</taxon>
        <taxon>Ditrysia</taxon>
        <taxon>Bombycoidea</taxon>
        <taxon>Bombycidae</taxon>
        <taxon>Bombycinae</taxon>
        <taxon>Bombyx</taxon>
    </lineage>
</organism>
<sequence length="191" mass="18752">MQSIVPLYKNRIIDSKRIISVVSSFTFNMSSVIRPFVVLFSIHVVFGQVTGQSPINPIGLVNGLGYGLTNGLGHGYTNALSGGGLNGGLGGSGIIGSGIGGANLAGGIAGPGFTGIPPGFINQNLQGYPAQAISGLYGGVGNGDLKVAGELPVAGSTAVTGQVPVVGSVQFGGDIKAGGVVTISGTCGCGY</sequence>
<dbReference type="Proteomes" id="UP000005204">
    <property type="component" value="Unassembled WGS sequence"/>
</dbReference>
<dbReference type="EnsemblMetazoa" id="XM_004933591.4">
    <property type="protein sequence ID" value="XP_004933648.2"/>
    <property type="gene ID" value="LOC101740390"/>
</dbReference>
<reference evidence="2" key="1">
    <citation type="journal article" date="2008" name="Insect Biochem. Mol. Biol.">
        <title>The genome of a lepidopteran model insect, the silkworm Bombyx mori.</title>
        <authorList>
            <consortium name="International Silkworm Genome Consortium"/>
        </authorList>
    </citation>
    <scope>NUCLEOTIDE SEQUENCE [LARGE SCALE GENOMIC DNA]</scope>
    <source>
        <strain evidence="2">p50T</strain>
    </source>
</reference>
<reference evidence="1" key="2">
    <citation type="submission" date="2022-06" db="UniProtKB">
        <authorList>
            <consortium name="EnsemblMetazoa"/>
        </authorList>
    </citation>
    <scope>IDENTIFICATION</scope>
    <source>
        <strain evidence="1">p50T (Dazao)</strain>
    </source>
</reference>
<keyword evidence="2" id="KW-1185">Reference proteome</keyword>
<proteinExistence type="predicted"/>
<evidence type="ECO:0000313" key="1">
    <source>
        <dbReference type="EnsemblMetazoa" id="XP_004933648.2"/>
    </source>
</evidence>
<protein>
    <submittedName>
        <fullName evidence="1">Uncharacterized protein</fullName>
    </submittedName>
</protein>
<name>A0A8R2ASV8_BOMMO</name>
<accession>A0A8R2ASV8</accession>
<dbReference type="AlphaFoldDB" id="A0A8R2ASV8"/>
<evidence type="ECO:0000313" key="2">
    <source>
        <dbReference type="Proteomes" id="UP000005204"/>
    </source>
</evidence>